<comment type="caution">
    <text evidence="1">The sequence shown here is derived from an EMBL/GenBank/DDBJ whole genome shotgun (WGS) entry which is preliminary data.</text>
</comment>
<evidence type="ECO:0000313" key="1">
    <source>
        <dbReference type="EMBL" id="GFT67041.1"/>
    </source>
</evidence>
<accession>A0A8X6PHN3</accession>
<proteinExistence type="predicted"/>
<dbReference type="AlphaFoldDB" id="A0A8X6PHN3"/>
<organism evidence="1 2">
    <name type="scientific">Nephila pilipes</name>
    <name type="common">Giant wood spider</name>
    <name type="synonym">Nephila maculata</name>
    <dbReference type="NCBI Taxonomy" id="299642"/>
    <lineage>
        <taxon>Eukaryota</taxon>
        <taxon>Metazoa</taxon>
        <taxon>Ecdysozoa</taxon>
        <taxon>Arthropoda</taxon>
        <taxon>Chelicerata</taxon>
        <taxon>Arachnida</taxon>
        <taxon>Araneae</taxon>
        <taxon>Araneomorphae</taxon>
        <taxon>Entelegynae</taxon>
        <taxon>Araneoidea</taxon>
        <taxon>Nephilidae</taxon>
        <taxon>Nephila</taxon>
    </lineage>
</organism>
<gene>
    <name evidence="1" type="ORF">NPIL_405461</name>
</gene>
<name>A0A8X6PHN3_NEPPI</name>
<protein>
    <submittedName>
        <fullName evidence="1">Uncharacterized protein</fullName>
    </submittedName>
</protein>
<dbReference type="EMBL" id="BMAW01069036">
    <property type="protein sequence ID" value="GFT67041.1"/>
    <property type="molecule type" value="Genomic_DNA"/>
</dbReference>
<sequence>MDECNHLVLSSVLAPVCALPASQFGSRPEVAPSGDSTIQYIFSVEEVFKSIVLSLPSILSLTSKCQTSLKRFSQLILYTLCQSWLLHQSS</sequence>
<evidence type="ECO:0000313" key="2">
    <source>
        <dbReference type="Proteomes" id="UP000887013"/>
    </source>
</evidence>
<keyword evidence="2" id="KW-1185">Reference proteome</keyword>
<reference evidence="1" key="1">
    <citation type="submission" date="2020-08" db="EMBL/GenBank/DDBJ databases">
        <title>Multicomponent nature underlies the extraordinary mechanical properties of spider dragline silk.</title>
        <authorList>
            <person name="Kono N."/>
            <person name="Nakamura H."/>
            <person name="Mori M."/>
            <person name="Yoshida Y."/>
            <person name="Ohtoshi R."/>
            <person name="Malay A.D."/>
            <person name="Moran D.A.P."/>
            <person name="Tomita M."/>
            <person name="Numata K."/>
            <person name="Arakawa K."/>
        </authorList>
    </citation>
    <scope>NUCLEOTIDE SEQUENCE</scope>
</reference>
<dbReference type="Proteomes" id="UP000887013">
    <property type="component" value="Unassembled WGS sequence"/>
</dbReference>